<keyword evidence="3" id="KW-1185">Reference proteome</keyword>
<evidence type="ECO:0000256" key="1">
    <source>
        <dbReference type="SAM" id="MobiDB-lite"/>
    </source>
</evidence>
<accession>A0AAV7P6G6</accession>
<gene>
    <name evidence="2" type="ORF">NDU88_000936</name>
</gene>
<evidence type="ECO:0000313" key="3">
    <source>
        <dbReference type="Proteomes" id="UP001066276"/>
    </source>
</evidence>
<feature type="compositionally biased region" description="Basic and acidic residues" evidence="1">
    <location>
        <begin position="201"/>
        <end position="213"/>
    </location>
</feature>
<evidence type="ECO:0000313" key="2">
    <source>
        <dbReference type="EMBL" id="KAJ1122449.1"/>
    </source>
</evidence>
<organism evidence="2 3">
    <name type="scientific">Pleurodeles waltl</name>
    <name type="common">Iberian ribbed newt</name>
    <dbReference type="NCBI Taxonomy" id="8319"/>
    <lineage>
        <taxon>Eukaryota</taxon>
        <taxon>Metazoa</taxon>
        <taxon>Chordata</taxon>
        <taxon>Craniata</taxon>
        <taxon>Vertebrata</taxon>
        <taxon>Euteleostomi</taxon>
        <taxon>Amphibia</taxon>
        <taxon>Batrachia</taxon>
        <taxon>Caudata</taxon>
        <taxon>Salamandroidea</taxon>
        <taxon>Salamandridae</taxon>
        <taxon>Pleurodelinae</taxon>
        <taxon>Pleurodeles</taxon>
    </lineage>
</organism>
<feature type="region of interest" description="Disordered" evidence="1">
    <location>
        <begin position="198"/>
        <end position="229"/>
    </location>
</feature>
<comment type="caution">
    <text evidence="2">The sequence shown here is derived from an EMBL/GenBank/DDBJ whole genome shotgun (WGS) entry which is preliminary data.</text>
</comment>
<sequence length="244" mass="26657">MHICMPTCRMAHMHTHRILALVTPRAGNGHWRLHAKATTILCSTAHVESKGWTDAHMHANMQDGLHAYTQNPRSGDPRGLETDTGVFTQRQPPFYVALHTRSLRDGRMHICMPTCRMAHMHTHRILALVTTRAGNGHWRLHTKATTILCSTAQAESKGWTDAHMHANMQNGPHAYTPAVPCTSTGFYSGLSLGSTTTGVGMDKDAGAHQRSAEDSISPHQSPGLILGKPETGIISKCSPECQAH</sequence>
<dbReference type="AlphaFoldDB" id="A0AAV7P6G6"/>
<dbReference type="Proteomes" id="UP001066276">
    <property type="component" value="Chromosome 7"/>
</dbReference>
<reference evidence="2" key="1">
    <citation type="journal article" date="2022" name="bioRxiv">
        <title>Sequencing and chromosome-scale assembly of the giantPleurodeles waltlgenome.</title>
        <authorList>
            <person name="Brown T."/>
            <person name="Elewa A."/>
            <person name="Iarovenko S."/>
            <person name="Subramanian E."/>
            <person name="Araus A.J."/>
            <person name="Petzold A."/>
            <person name="Susuki M."/>
            <person name="Suzuki K.-i.T."/>
            <person name="Hayashi T."/>
            <person name="Toyoda A."/>
            <person name="Oliveira C."/>
            <person name="Osipova E."/>
            <person name="Leigh N.D."/>
            <person name="Simon A."/>
            <person name="Yun M.H."/>
        </authorList>
    </citation>
    <scope>NUCLEOTIDE SEQUENCE</scope>
    <source>
        <strain evidence="2">20211129_DDA</strain>
        <tissue evidence="2">Liver</tissue>
    </source>
</reference>
<dbReference type="EMBL" id="JANPWB010000011">
    <property type="protein sequence ID" value="KAJ1122449.1"/>
    <property type="molecule type" value="Genomic_DNA"/>
</dbReference>
<name>A0AAV7P6G6_PLEWA</name>
<proteinExistence type="predicted"/>
<protein>
    <submittedName>
        <fullName evidence="2">Uncharacterized protein</fullName>
    </submittedName>
</protein>